<feature type="transmembrane region" description="Helical" evidence="5">
    <location>
        <begin position="107"/>
        <end position="129"/>
    </location>
</feature>
<comment type="subcellular location">
    <subcellularLocation>
        <location evidence="1">Membrane</location>
    </subcellularLocation>
</comment>
<feature type="transmembrane region" description="Helical" evidence="5">
    <location>
        <begin position="693"/>
        <end position="716"/>
    </location>
</feature>
<evidence type="ECO:0000256" key="3">
    <source>
        <dbReference type="ARBA" id="ARBA00022989"/>
    </source>
</evidence>
<keyword evidence="3 5" id="KW-1133">Transmembrane helix</keyword>
<feature type="transmembrane region" description="Helical" evidence="5">
    <location>
        <begin position="194"/>
        <end position="221"/>
    </location>
</feature>
<sequence>GSFATSCLWSCGWPRQTTTSNGSTGNARMYAVLCLSDSLAIVHYIVMYTMSLQFFPYSQCSSYMFQFVGDVFCYYSDYVIILIGLQQLVAVKRPLSASTLCRAGHQWWALVAAFLFRLLFASPFGIVYIEVFYQCRTGQLLLFDNRPRDYMIYVTVLFYIGLVTDLLPLLLLLVVNLLLIRALLSLTQEAAMPFAAYVVFLIILIPGLVCNLLSLVVWVAAATTTSNGSTGNARMYAVLCLSDSLAIVHYIVMYTMSLQFFPYSQCSSYMFQFVGDVFCYYSDYVIILIGLQQLVAVKRPLSASTLCRAGHQWWALVAAFLFRLLFASPFGIVYIEAFYLCRTGKLLLFDNRLRDFMNYVTLLGYIGLVTDLLPLLLLLVVNLLLIRALLSLTQVDHPSPTTRRLARAERRTKQLVVAVSVPAILKYILVQTGNIYMATAQRPSDQAFNICRDFVVILSASINVVFYSFFGDGFRSSLAALRDRRLVCNLLSLVVWVAAATTTSNGSTSNARMYAVLCLSDSLAIVHYIVMYTMSLQFFPYSQCSSYMFQFVGDVFCYYSDYVIILIGLQQLVAVKRPLSASTLCRAGHQWWALVAAFLFRLLVASPFGIEYIEAFYLCRTGQLLLFDNRPQDYMIYVTVLFYIGLVTDLLPLLLLLVVNLLLIRAMLSLTQVDHPSPTTRRLARAERRTKQLVVAVSVPAILKYILLHTGNIYMATAQRPSDQAFNICRDFVVILSASINVVFYSFFGDGFRSSLAALRDR</sequence>
<dbReference type="EMBL" id="JACVVK020000037">
    <property type="protein sequence ID" value="KAK7500489.1"/>
    <property type="molecule type" value="Genomic_DNA"/>
</dbReference>
<keyword evidence="4 5" id="KW-0472">Membrane</keyword>
<dbReference type="AlphaFoldDB" id="A0ABD0LM65"/>
<dbReference type="InterPro" id="IPR052954">
    <property type="entry name" value="GPCR-Ligand_Int"/>
</dbReference>
<feature type="transmembrane region" description="Helical" evidence="5">
    <location>
        <begin position="150"/>
        <end position="174"/>
    </location>
</feature>
<protein>
    <recommendedName>
        <fullName evidence="6">G-protein coupled receptors family 1 profile domain-containing protein</fullName>
    </recommendedName>
</protein>
<feature type="domain" description="G-protein coupled receptors family 1 profile" evidence="6">
    <location>
        <begin position="210"/>
        <end position="467"/>
    </location>
</feature>
<evidence type="ECO:0000313" key="7">
    <source>
        <dbReference type="EMBL" id="KAK7500489.1"/>
    </source>
</evidence>
<evidence type="ECO:0000256" key="1">
    <source>
        <dbReference type="ARBA" id="ARBA00004370"/>
    </source>
</evidence>
<evidence type="ECO:0000256" key="2">
    <source>
        <dbReference type="ARBA" id="ARBA00022692"/>
    </source>
</evidence>
<evidence type="ECO:0000256" key="4">
    <source>
        <dbReference type="ARBA" id="ARBA00023136"/>
    </source>
</evidence>
<reference evidence="7 8" key="1">
    <citation type="journal article" date="2023" name="Sci. Data">
        <title>Genome assembly of the Korean intertidal mud-creeper Batillaria attramentaria.</title>
        <authorList>
            <person name="Patra A.K."/>
            <person name="Ho P.T."/>
            <person name="Jun S."/>
            <person name="Lee S.J."/>
            <person name="Kim Y."/>
            <person name="Won Y.J."/>
        </authorList>
    </citation>
    <scope>NUCLEOTIDE SEQUENCE [LARGE SCALE GENOMIC DNA]</scope>
    <source>
        <strain evidence="7">Wonlab-2016</strain>
    </source>
</reference>
<keyword evidence="8" id="KW-1185">Reference proteome</keyword>
<feature type="transmembrane region" description="Helical" evidence="5">
    <location>
        <begin position="728"/>
        <end position="748"/>
    </location>
</feature>
<dbReference type="Proteomes" id="UP001519460">
    <property type="component" value="Unassembled WGS sequence"/>
</dbReference>
<feature type="transmembrane region" description="Helical" evidence="5">
    <location>
        <begin position="591"/>
        <end position="613"/>
    </location>
</feature>
<dbReference type="PROSITE" id="PS50262">
    <property type="entry name" value="G_PROTEIN_RECEP_F1_2"/>
    <property type="match status" value="3"/>
</dbReference>
<feature type="transmembrane region" description="Helical" evidence="5">
    <location>
        <begin position="454"/>
        <end position="474"/>
    </location>
</feature>
<dbReference type="SUPFAM" id="SSF81321">
    <property type="entry name" value="Family A G protein-coupled receptor-like"/>
    <property type="match status" value="3"/>
</dbReference>
<dbReference type="Gene3D" id="1.20.1070.10">
    <property type="entry name" value="Rhodopsin 7-helix transmembrane proteins"/>
    <property type="match status" value="3"/>
</dbReference>
<feature type="domain" description="G-protein coupled receptors family 1 profile" evidence="6">
    <location>
        <begin position="33"/>
        <end position="210"/>
    </location>
</feature>
<comment type="caution">
    <text evidence="7">The sequence shown here is derived from an EMBL/GenBank/DDBJ whole genome shotgun (WGS) entry which is preliminary data.</text>
</comment>
<accession>A0ABD0LM65</accession>
<feature type="non-terminal residue" evidence="7">
    <location>
        <position position="1"/>
    </location>
</feature>
<feature type="non-terminal residue" evidence="7">
    <location>
        <position position="762"/>
    </location>
</feature>
<dbReference type="GO" id="GO:0016020">
    <property type="term" value="C:membrane"/>
    <property type="evidence" value="ECO:0007669"/>
    <property type="project" value="UniProtKB-SubCell"/>
</dbReference>
<feature type="transmembrane region" description="Helical" evidence="5">
    <location>
        <begin position="359"/>
        <end position="385"/>
    </location>
</feature>
<feature type="transmembrane region" description="Helical" evidence="5">
    <location>
        <begin position="511"/>
        <end position="530"/>
    </location>
</feature>
<proteinExistence type="predicted"/>
<dbReference type="PANTHER" id="PTHR46641:SF2">
    <property type="entry name" value="FMRFAMIDE RECEPTOR"/>
    <property type="match status" value="1"/>
</dbReference>
<name>A0ABD0LM65_9CAEN</name>
<keyword evidence="2 5" id="KW-0812">Transmembrane</keyword>
<feature type="domain" description="G-protein coupled receptors family 1 profile" evidence="6">
    <location>
        <begin position="488"/>
        <end position="745"/>
    </location>
</feature>
<feature type="transmembrane region" description="Helical" evidence="5">
    <location>
        <begin position="233"/>
        <end position="257"/>
    </location>
</feature>
<gene>
    <name evidence="7" type="ORF">BaRGS_00008396</name>
</gene>
<feature type="transmembrane region" description="Helical" evidence="5">
    <location>
        <begin position="67"/>
        <end position="87"/>
    </location>
</feature>
<dbReference type="InterPro" id="IPR017452">
    <property type="entry name" value="GPCR_Rhodpsn_7TM"/>
</dbReference>
<evidence type="ECO:0000259" key="6">
    <source>
        <dbReference type="PROSITE" id="PS50262"/>
    </source>
</evidence>
<feature type="transmembrane region" description="Helical" evidence="5">
    <location>
        <begin position="551"/>
        <end position="571"/>
    </location>
</feature>
<organism evidence="7 8">
    <name type="scientific">Batillaria attramentaria</name>
    <dbReference type="NCBI Taxonomy" id="370345"/>
    <lineage>
        <taxon>Eukaryota</taxon>
        <taxon>Metazoa</taxon>
        <taxon>Spiralia</taxon>
        <taxon>Lophotrochozoa</taxon>
        <taxon>Mollusca</taxon>
        <taxon>Gastropoda</taxon>
        <taxon>Caenogastropoda</taxon>
        <taxon>Sorbeoconcha</taxon>
        <taxon>Cerithioidea</taxon>
        <taxon>Batillariidae</taxon>
        <taxon>Batillaria</taxon>
    </lineage>
</organism>
<evidence type="ECO:0000256" key="5">
    <source>
        <dbReference type="SAM" id="Phobius"/>
    </source>
</evidence>
<feature type="transmembrane region" description="Helical" evidence="5">
    <location>
        <begin position="313"/>
        <end position="339"/>
    </location>
</feature>
<dbReference type="PANTHER" id="PTHR46641">
    <property type="entry name" value="FMRFAMIDE RECEPTOR-RELATED"/>
    <property type="match status" value="1"/>
</dbReference>
<feature type="transmembrane region" description="Helical" evidence="5">
    <location>
        <begin position="634"/>
        <end position="664"/>
    </location>
</feature>
<feature type="transmembrane region" description="Helical" evidence="5">
    <location>
        <begin position="415"/>
        <end position="434"/>
    </location>
</feature>
<evidence type="ECO:0000313" key="8">
    <source>
        <dbReference type="Proteomes" id="UP001519460"/>
    </source>
</evidence>
<feature type="transmembrane region" description="Helical" evidence="5">
    <location>
        <begin position="269"/>
        <end position="292"/>
    </location>
</feature>